<evidence type="ECO:0000256" key="1">
    <source>
        <dbReference type="SAM" id="MobiDB-lite"/>
    </source>
</evidence>
<feature type="compositionally biased region" description="Pro residues" evidence="1">
    <location>
        <begin position="1"/>
        <end position="18"/>
    </location>
</feature>
<evidence type="ECO:0000313" key="2">
    <source>
        <dbReference type="EMBL" id="JAE33931.1"/>
    </source>
</evidence>
<sequence length="151" mass="16457">MFPAPPSLPRPPPYLPPPRELKAACPSRSPPTVPRSPDGAPSCWLPPSPAGAPSRRRPSSLPRPPPGDLPSSSRLTSIHRATTLSFANERATSWWPETSPRAHNLPCTEHPLGLMVARLSPFRIRWCSTMISLSNDGMKKISPTMITITTL</sequence>
<reference evidence="2" key="2">
    <citation type="journal article" date="2015" name="Data Brief">
        <title>Shoot transcriptome of the giant reed, Arundo donax.</title>
        <authorList>
            <person name="Barrero R.A."/>
            <person name="Guerrero F.D."/>
            <person name="Moolhuijzen P."/>
            <person name="Goolsby J.A."/>
            <person name="Tidwell J."/>
            <person name="Bellgard S.E."/>
            <person name="Bellgard M.I."/>
        </authorList>
    </citation>
    <scope>NUCLEOTIDE SEQUENCE</scope>
    <source>
        <tissue evidence="2">Shoot tissue taken approximately 20 cm above the soil surface</tissue>
    </source>
</reference>
<dbReference type="EMBL" id="GBRH01163965">
    <property type="protein sequence ID" value="JAE33931.1"/>
    <property type="molecule type" value="Transcribed_RNA"/>
</dbReference>
<reference evidence="2" key="1">
    <citation type="submission" date="2014-09" db="EMBL/GenBank/DDBJ databases">
        <authorList>
            <person name="Magalhaes I.L.F."/>
            <person name="Oliveira U."/>
            <person name="Santos F.R."/>
            <person name="Vidigal T.H.D.A."/>
            <person name="Brescovit A.D."/>
            <person name="Santos A.J."/>
        </authorList>
    </citation>
    <scope>NUCLEOTIDE SEQUENCE</scope>
    <source>
        <tissue evidence="2">Shoot tissue taken approximately 20 cm above the soil surface</tissue>
    </source>
</reference>
<protein>
    <submittedName>
        <fullName evidence="2">Uncharacterized protein</fullName>
    </submittedName>
</protein>
<proteinExistence type="predicted"/>
<dbReference type="AlphaFoldDB" id="A0A0A9HGE2"/>
<feature type="region of interest" description="Disordered" evidence="1">
    <location>
        <begin position="1"/>
        <end position="76"/>
    </location>
</feature>
<organism evidence="2">
    <name type="scientific">Arundo donax</name>
    <name type="common">Giant reed</name>
    <name type="synonym">Donax arundinaceus</name>
    <dbReference type="NCBI Taxonomy" id="35708"/>
    <lineage>
        <taxon>Eukaryota</taxon>
        <taxon>Viridiplantae</taxon>
        <taxon>Streptophyta</taxon>
        <taxon>Embryophyta</taxon>
        <taxon>Tracheophyta</taxon>
        <taxon>Spermatophyta</taxon>
        <taxon>Magnoliopsida</taxon>
        <taxon>Liliopsida</taxon>
        <taxon>Poales</taxon>
        <taxon>Poaceae</taxon>
        <taxon>PACMAD clade</taxon>
        <taxon>Arundinoideae</taxon>
        <taxon>Arundineae</taxon>
        <taxon>Arundo</taxon>
    </lineage>
</organism>
<name>A0A0A9HGE2_ARUDO</name>
<accession>A0A0A9HGE2</accession>